<keyword evidence="3" id="KW-0560">Oxidoreductase</keyword>
<dbReference type="EMBL" id="KB007932">
    <property type="protein sequence ID" value="ELR19723.1"/>
    <property type="molecule type" value="Genomic_DNA"/>
</dbReference>
<evidence type="ECO:0000256" key="1">
    <source>
        <dbReference type="ARBA" id="ARBA00007730"/>
    </source>
</evidence>
<dbReference type="Pfam" id="PF05118">
    <property type="entry name" value="Asp_Arg_Hydrox"/>
    <property type="match status" value="1"/>
</dbReference>
<dbReference type="PANTHER" id="PTHR46332:SF5">
    <property type="entry name" value="ASPARTATE BETA-HYDROXYLASE DOMAIN CONTAINING 2"/>
    <property type="match status" value="1"/>
</dbReference>
<evidence type="ECO:0000313" key="6">
    <source>
        <dbReference type="Proteomes" id="UP000011083"/>
    </source>
</evidence>
<gene>
    <name evidence="5" type="ORF">ACA1_200200</name>
</gene>
<evidence type="ECO:0000256" key="3">
    <source>
        <dbReference type="ARBA" id="ARBA00023002"/>
    </source>
</evidence>
<reference evidence="5 6" key="1">
    <citation type="journal article" date="2013" name="Genome Biol.">
        <title>Genome of Acanthamoeba castellanii highlights extensive lateral gene transfer and early evolution of tyrosine kinase signaling.</title>
        <authorList>
            <person name="Clarke M."/>
            <person name="Lohan A.J."/>
            <person name="Liu B."/>
            <person name="Lagkouvardos I."/>
            <person name="Roy S."/>
            <person name="Zafar N."/>
            <person name="Bertelli C."/>
            <person name="Schilde C."/>
            <person name="Kianianmomeni A."/>
            <person name="Burglin T.R."/>
            <person name="Frech C."/>
            <person name="Turcotte B."/>
            <person name="Kopec K.O."/>
            <person name="Synnott J.M."/>
            <person name="Choo C."/>
            <person name="Paponov I."/>
            <person name="Finkler A."/>
            <person name="Soon Heng Tan C."/>
            <person name="Hutchins A.P."/>
            <person name="Weinmeier T."/>
            <person name="Rattei T."/>
            <person name="Chu J.S."/>
            <person name="Gimenez G."/>
            <person name="Irimia M."/>
            <person name="Rigden D.J."/>
            <person name="Fitzpatrick D.A."/>
            <person name="Lorenzo-Morales J."/>
            <person name="Bateman A."/>
            <person name="Chiu C.H."/>
            <person name="Tang P."/>
            <person name="Hegemann P."/>
            <person name="Fromm H."/>
            <person name="Raoult D."/>
            <person name="Greub G."/>
            <person name="Miranda-Saavedra D."/>
            <person name="Chen N."/>
            <person name="Nash P."/>
            <person name="Ginger M.L."/>
            <person name="Horn M."/>
            <person name="Schaap P."/>
            <person name="Caler L."/>
            <person name="Loftus B."/>
        </authorList>
    </citation>
    <scope>NUCLEOTIDE SEQUENCE [LARGE SCALE GENOMIC DNA]</scope>
    <source>
        <strain evidence="5 6">Neff</strain>
    </source>
</reference>
<evidence type="ECO:0000256" key="2">
    <source>
        <dbReference type="ARBA" id="ARBA00022964"/>
    </source>
</evidence>
<dbReference type="InterPro" id="IPR027443">
    <property type="entry name" value="IPNS-like_sf"/>
</dbReference>
<dbReference type="KEGG" id="acan:ACA1_200200"/>
<organism evidence="5 6">
    <name type="scientific">Acanthamoeba castellanii (strain ATCC 30010 / Neff)</name>
    <dbReference type="NCBI Taxonomy" id="1257118"/>
    <lineage>
        <taxon>Eukaryota</taxon>
        <taxon>Amoebozoa</taxon>
        <taxon>Discosea</taxon>
        <taxon>Longamoebia</taxon>
        <taxon>Centramoebida</taxon>
        <taxon>Acanthamoebidae</taxon>
        <taxon>Acanthamoeba</taxon>
    </lineage>
</organism>
<proteinExistence type="inferred from homology"/>
<comment type="similarity">
    <text evidence="1">Belongs to the aspartyl/asparaginyl beta-hydroxylase family.</text>
</comment>
<dbReference type="RefSeq" id="XP_004341815.1">
    <property type="nucleotide sequence ID" value="XM_004341767.1"/>
</dbReference>
<protein>
    <submittedName>
        <fullName evidence="5">Aspartyl/asparaginyl betahydroxylase</fullName>
    </submittedName>
</protein>
<keyword evidence="2" id="KW-0223">Dioxygenase</keyword>
<evidence type="ECO:0000313" key="5">
    <source>
        <dbReference type="EMBL" id="ELR19723.1"/>
    </source>
</evidence>
<accession>L8H4R6</accession>
<dbReference type="VEuPathDB" id="AmoebaDB:ACA1_200200"/>
<dbReference type="AlphaFoldDB" id="L8H4R6"/>
<dbReference type="GO" id="GO:0051213">
    <property type="term" value="F:dioxygenase activity"/>
    <property type="evidence" value="ECO:0007669"/>
    <property type="project" value="UniProtKB-KW"/>
</dbReference>
<dbReference type="Gene3D" id="2.60.120.330">
    <property type="entry name" value="B-lactam Antibiotic, Isopenicillin N Synthase, Chain"/>
    <property type="match status" value="1"/>
</dbReference>
<dbReference type="PANTHER" id="PTHR46332">
    <property type="entry name" value="ASPARTATE BETA-HYDROXYLASE DOMAIN-CONTAINING PROTEIN 2"/>
    <property type="match status" value="1"/>
</dbReference>
<feature type="domain" description="Aspartyl/asparaginy/proline hydroxylase" evidence="4">
    <location>
        <begin position="82"/>
        <end position="227"/>
    </location>
</feature>
<dbReference type="GO" id="GO:0016020">
    <property type="term" value="C:membrane"/>
    <property type="evidence" value="ECO:0007669"/>
    <property type="project" value="TreeGrafter"/>
</dbReference>
<dbReference type="OrthoDB" id="438431at2759"/>
<sequence length="270" mass="30749">MEAADALQPLSMLPAQSREKRPETNHYFYDPALFPHLDVLTQHAELILEELRAALGSAIVSAESRNGAELSGVWCEDKQFDDFYQRTKNQQGWLHWWSVNNPDRPNNDWTIFGLMNNGQYMTENCALCPQTTRLLEQVPGIRVAGFSRIQPRSGIDTHKGFTGRMYGALAYHLGLLIPSSGASLVCGPEVHHWRKAGEVIVFDDTYPHSAWNDSDSERIILYIDFKVPEEVVPRLPPLNLSEFVSESDSEDEEENQKLQQWLNLVKDKHS</sequence>
<keyword evidence="6" id="KW-1185">Reference proteome</keyword>
<dbReference type="GeneID" id="14920553"/>
<dbReference type="InterPro" id="IPR051821">
    <property type="entry name" value="Asp/Asn_beta-hydroxylase"/>
</dbReference>
<dbReference type="SUPFAM" id="SSF51197">
    <property type="entry name" value="Clavaminate synthase-like"/>
    <property type="match status" value="1"/>
</dbReference>
<name>L8H4R6_ACACF</name>
<dbReference type="Proteomes" id="UP000011083">
    <property type="component" value="Unassembled WGS sequence"/>
</dbReference>
<dbReference type="InterPro" id="IPR007803">
    <property type="entry name" value="Asp/Arg/Pro-Hydrxlase"/>
</dbReference>
<evidence type="ECO:0000259" key="4">
    <source>
        <dbReference type="Pfam" id="PF05118"/>
    </source>
</evidence>